<feature type="transmembrane region" description="Helical" evidence="7">
    <location>
        <begin position="103"/>
        <end position="121"/>
    </location>
</feature>
<evidence type="ECO:0000256" key="3">
    <source>
        <dbReference type="ARBA" id="ARBA00022679"/>
    </source>
</evidence>
<dbReference type="PANTHER" id="PTHR22926">
    <property type="entry name" value="PHOSPHO-N-ACETYLMURAMOYL-PENTAPEPTIDE-TRANSFERASE"/>
    <property type="match status" value="1"/>
</dbReference>
<feature type="transmembrane region" description="Helical" evidence="7">
    <location>
        <begin position="72"/>
        <end position="91"/>
    </location>
</feature>
<evidence type="ECO:0000313" key="8">
    <source>
        <dbReference type="EMBL" id="HGQ36761.1"/>
    </source>
</evidence>
<accession>A0A832CXW4</accession>
<evidence type="ECO:0000256" key="2">
    <source>
        <dbReference type="ARBA" id="ARBA00022475"/>
    </source>
</evidence>
<comment type="subcellular location">
    <subcellularLocation>
        <location evidence="1">Cell membrane</location>
        <topology evidence="1">Multi-pass membrane protein</topology>
    </subcellularLocation>
</comment>
<dbReference type="EMBL" id="DTCK01000045">
    <property type="protein sequence ID" value="HGQ36761.1"/>
    <property type="molecule type" value="Genomic_DNA"/>
</dbReference>
<keyword evidence="5 7" id="KW-1133">Transmembrane helix</keyword>
<protein>
    <recommendedName>
        <fullName evidence="9">UDP-N-acetylglucosamine--dolichyl-phosphate N-acetylglucosaminephosphotransferase</fullName>
    </recommendedName>
</protein>
<dbReference type="GO" id="GO:0016780">
    <property type="term" value="F:phosphotransferase activity, for other substituted phosphate groups"/>
    <property type="evidence" value="ECO:0007669"/>
    <property type="project" value="InterPro"/>
</dbReference>
<feature type="transmembrane region" description="Helical" evidence="7">
    <location>
        <begin position="235"/>
        <end position="252"/>
    </location>
</feature>
<dbReference type="GO" id="GO:0071555">
    <property type="term" value="P:cell wall organization"/>
    <property type="evidence" value="ECO:0007669"/>
    <property type="project" value="TreeGrafter"/>
</dbReference>
<dbReference type="Pfam" id="PF00953">
    <property type="entry name" value="Glycos_transf_4"/>
    <property type="match status" value="1"/>
</dbReference>
<name>A0A832CXW4_9CREN</name>
<dbReference type="InterPro" id="IPR000715">
    <property type="entry name" value="Glycosyl_transferase_4"/>
</dbReference>
<feature type="transmembrane region" description="Helical" evidence="7">
    <location>
        <begin position="210"/>
        <end position="229"/>
    </location>
</feature>
<evidence type="ECO:0008006" key="9">
    <source>
        <dbReference type="Google" id="ProtNLM"/>
    </source>
</evidence>
<keyword evidence="2" id="KW-1003">Cell membrane</keyword>
<feature type="transmembrane region" description="Helical" evidence="7">
    <location>
        <begin position="307"/>
        <end position="327"/>
    </location>
</feature>
<evidence type="ECO:0000256" key="7">
    <source>
        <dbReference type="SAM" id="Phobius"/>
    </source>
</evidence>
<dbReference type="GO" id="GO:0005886">
    <property type="term" value="C:plasma membrane"/>
    <property type="evidence" value="ECO:0007669"/>
    <property type="project" value="UniProtKB-SubCell"/>
</dbReference>
<dbReference type="AlphaFoldDB" id="A0A832CXW4"/>
<gene>
    <name evidence="8" type="ORF">ENU41_08845</name>
</gene>
<keyword evidence="4 7" id="KW-0812">Transmembrane</keyword>
<feature type="transmembrane region" description="Helical" evidence="7">
    <location>
        <begin position="162"/>
        <end position="181"/>
    </location>
</feature>
<feature type="transmembrane region" description="Helical" evidence="7">
    <location>
        <begin position="133"/>
        <end position="150"/>
    </location>
</feature>
<sequence length="329" mass="37076">MMLETSLSLFVSIVVTYITSLMLINIEKKHGILCKDAHKPYEYFVPCIGGFPLYVGIIIGLGMLYLFSVVGYRTLISSVLVLSIGLLVGFMDDVFGLRSRWKILLGLFPALPMIIMGFYSPRPWIPFIGHTRLYLVYPVLMLIASTVYLNGVNMIDTHNGSLPMFAFTVTFFALILKIVRGFSTEEMILLILFAVTLLIYLMFNKYPAKIFNGNTGAFLMGSMLFLVLVFTRVEFYMILASIPMFLNGFYYISSVKGFLQKEQVARPTYVNGNGCIHSTKSTHPITFVKLILALGGRPLSEKELIEVLYLVYISTSLISFLLCYLLGYS</sequence>
<evidence type="ECO:0000256" key="1">
    <source>
        <dbReference type="ARBA" id="ARBA00004651"/>
    </source>
</evidence>
<organism evidence="8">
    <name type="scientific">Ignisphaera aggregans</name>
    <dbReference type="NCBI Taxonomy" id="334771"/>
    <lineage>
        <taxon>Archaea</taxon>
        <taxon>Thermoproteota</taxon>
        <taxon>Thermoprotei</taxon>
        <taxon>Desulfurococcales</taxon>
        <taxon>Desulfurococcaceae</taxon>
        <taxon>Ignisphaera</taxon>
    </lineage>
</organism>
<reference evidence="8" key="1">
    <citation type="journal article" date="2020" name="mSystems">
        <title>Genome- and Community-Level Interaction Insights into Carbon Utilization and Element Cycling Functions of Hydrothermarchaeota in Hydrothermal Sediment.</title>
        <authorList>
            <person name="Zhou Z."/>
            <person name="Liu Y."/>
            <person name="Xu W."/>
            <person name="Pan J."/>
            <person name="Luo Z.H."/>
            <person name="Li M."/>
        </authorList>
    </citation>
    <scope>NUCLEOTIDE SEQUENCE</scope>
    <source>
        <strain evidence="8">SpSt-667</strain>
    </source>
</reference>
<keyword evidence="6 7" id="KW-0472">Membrane</keyword>
<feature type="transmembrane region" description="Helical" evidence="7">
    <location>
        <begin position="44"/>
        <end position="66"/>
    </location>
</feature>
<evidence type="ECO:0000256" key="4">
    <source>
        <dbReference type="ARBA" id="ARBA00022692"/>
    </source>
</evidence>
<feature type="transmembrane region" description="Helical" evidence="7">
    <location>
        <begin position="187"/>
        <end position="203"/>
    </location>
</feature>
<dbReference type="PANTHER" id="PTHR22926:SF3">
    <property type="entry name" value="UNDECAPRENYL-PHOSPHATE ALPHA-N-ACETYLGLUCOSAMINYL 1-PHOSPHATE TRANSFERASE"/>
    <property type="match status" value="1"/>
</dbReference>
<evidence type="ECO:0000256" key="5">
    <source>
        <dbReference type="ARBA" id="ARBA00022989"/>
    </source>
</evidence>
<evidence type="ECO:0000256" key="6">
    <source>
        <dbReference type="ARBA" id="ARBA00023136"/>
    </source>
</evidence>
<keyword evidence="3" id="KW-0808">Transferase</keyword>
<comment type="caution">
    <text evidence="8">The sequence shown here is derived from an EMBL/GenBank/DDBJ whole genome shotgun (WGS) entry which is preliminary data.</text>
</comment>
<feature type="transmembrane region" description="Helical" evidence="7">
    <location>
        <begin position="6"/>
        <end position="24"/>
    </location>
</feature>
<proteinExistence type="predicted"/>
<dbReference type="GO" id="GO:0044038">
    <property type="term" value="P:cell wall macromolecule biosynthetic process"/>
    <property type="evidence" value="ECO:0007669"/>
    <property type="project" value="TreeGrafter"/>
</dbReference>